<protein>
    <submittedName>
        <fullName evidence="1">Uncharacterized protein</fullName>
    </submittedName>
</protein>
<proteinExistence type="predicted"/>
<dbReference type="EMBL" id="LAZR01009080">
    <property type="protein sequence ID" value="KKM74801.1"/>
    <property type="molecule type" value="Genomic_DNA"/>
</dbReference>
<gene>
    <name evidence="1" type="ORF">LCGC14_1396640</name>
</gene>
<sequence>MTHRSHELALCIINDSGDGPGPRYGTSYRTRAGMGRKSDPGPWLTVALVGAEAYNRKYGTPGDHYSSMFPASDLLLAAAELAEYYTNHAAECDALTNTKEGIKP</sequence>
<accession>A0A0F9KJC1</accession>
<evidence type="ECO:0000313" key="1">
    <source>
        <dbReference type="EMBL" id="KKM74801.1"/>
    </source>
</evidence>
<reference evidence="1" key="1">
    <citation type="journal article" date="2015" name="Nature">
        <title>Complex archaea that bridge the gap between prokaryotes and eukaryotes.</title>
        <authorList>
            <person name="Spang A."/>
            <person name="Saw J.H."/>
            <person name="Jorgensen S.L."/>
            <person name="Zaremba-Niedzwiedzka K."/>
            <person name="Martijn J."/>
            <person name="Lind A.E."/>
            <person name="van Eijk R."/>
            <person name="Schleper C."/>
            <person name="Guy L."/>
            <person name="Ettema T.J."/>
        </authorList>
    </citation>
    <scope>NUCLEOTIDE SEQUENCE</scope>
</reference>
<comment type="caution">
    <text evidence="1">The sequence shown here is derived from an EMBL/GenBank/DDBJ whole genome shotgun (WGS) entry which is preliminary data.</text>
</comment>
<name>A0A0F9KJC1_9ZZZZ</name>
<dbReference type="AlphaFoldDB" id="A0A0F9KJC1"/>
<organism evidence="1">
    <name type="scientific">marine sediment metagenome</name>
    <dbReference type="NCBI Taxonomy" id="412755"/>
    <lineage>
        <taxon>unclassified sequences</taxon>
        <taxon>metagenomes</taxon>
        <taxon>ecological metagenomes</taxon>
    </lineage>
</organism>